<dbReference type="KEGG" id="psyt:DSAG12_01568"/>
<dbReference type="SUPFAM" id="SSF52540">
    <property type="entry name" value="P-loop containing nucleoside triphosphate hydrolases"/>
    <property type="match status" value="1"/>
</dbReference>
<dbReference type="EMBL" id="CP042905">
    <property type="protein sequence ID" value="QEE15741.1"/>
    <property type="molecule type" value="Genomic_DNA"/>
</dbReference>
<dbReference type="SUPFAM" id="SSF48019">
    <property type="entry name" value="post-AAA+ oligomerization domain-like"/>
    <property type="match status" value="1"/>
</dbReference>
<dbReference type="Pfam" id="PF00004">
    <property type="entry name" value="AAA"/>
    <property type="match status" value="1"/>
</dbReference>
<dbReference type="GO" id="GO:0003677">
    <property type="term" value="F:DNA binding"/>
    <property type="evidence" value="ECO:0007669"/>
    <property type="project" value="InterPro"/>
</dbReference>
<evidence type="ECO:0000256" key="3">
    <source>
        <dbReference type="ARBA" id="ARBA00022705"/>
    </source>
</evidence>
<dbReference type="Gene3D" id="1.10.8.60">
    <property type="match status" value="1"/>
</dbReference>
<dbReference type="Pfam" id="PF08542">
    <property type="entry name" value="Rep_fac_C"/>
    <property type="match status" value="1"/>
</dbReference>
<evidence type="ECO:0000256" key="5">
    <source>
        <dbReference type="ARBA" id="ARBA00022840"/>
    </source>
</evidence>
<feature type="domain" description="AAA+ ATPase" evidence="7">
    <location>
        <begin position="57"/>
        <end position="208"/>
    </location>
</feature>
<organism evidence="8 9">
    <name type="scientific">Promethearchaeum syntrophicum</name>
    <dbReference type="NCBI Taxonomy" id="2594042"/>
    <lineage>
        <taxon>Archaea</taxon>
        <taxon>Promethearchaeati</taxon>
        <taxon>Promethearchaeota</taxon>
        <taxon>Promethearchaeia</taxon>
        <taxon>Promethearchaeales</taxon>
        <taxon>Promethearchaeaceae</taxon>
        <taxon>Promethearchaeum</taxon>
    </lineage>
</organism>
<gene>
    <name evidence="8" type="ORF">DSAG12_01568</name>
</gene>
<reference evidence="8 9" key="2">
    <citation type="journal article" date="2024" name="Int. J. Syst. Evol. Microbiol.">
        <title>Promethearchaeum syntrophicum gen. nov., sp. nov., an anaerobic, obligately syntrophic archaeon, the first isolate of the lineage 'Asgard' archaea, and proposal of the new archaeal phylum Promethearchaeota phyl. nov. and kingdom Promethearchaeati regn. nov.</title>
        <authorList>
            <person name="Imachi H."/>
            <person name="Nobu M.K."/>
            <person name="Kato S."/>
            <person name="Takaki Y."/>
            <person name="Miyazaki M."/>
            <person name="Miyata M."/>
            <person name="Ogawara M."/>
            <person name="Saito Y."/>
            <person name="Sakai S."/>
            <person name="Tahara Y.O."/>
            <person name="Takano Y."/>
            <person name="Tasumi E."/>
            <person name="Uematsu K."/>
            <person name="Yoshimura T."/>
            <person name="Itoh T."/>
            <person name="Ohkuma M."/>
            <person name="Takai K."/>
        </authorList>
    </citation>
    <scope>NUCLEOTIDE SEQUENCE [LARGE SCALE GENOMIC DNA]</scope>
    <source>
        <strain evidence="8 9">MK-D1</strain>
    </source>
</reference>
<dbReference type="InterPro" id="IPR003593">
    <property type="entry name" value="AAA+_ATPase"/>
</dbReference>
<dbReference type="Proteomes" id="UP000321408">
    <property type="component" value="Chromosome"/>
</dbReference>
<dbReference type="RefSeq" id="WP_147662642.1">
    <property type="nucleotide sequence ID" value="NZ_CP042905.2"/>
</dbReference>
<dbReference type="GO" id="GO:0003689">
    <property type="term" value="F:DNA clamp loader activity"/>
    <property type="evidence" value="ECO:0007669"/>
    <property type="project" value="TreeGrafter"/>
</dbReference>
<evidence type="ECO:0000256" key="2">
    <source>
        <dbReference type="ARBA" id="ARBA00014164"/>
    </source>
</evidence>
<reference evidence="8 9" key="1">
    <citation type="journal article" date="2020" name="Nature">
        <title>Isolation of an archaeon at the prokaryote-eukaryote interface.</title>
        <authorList>
            <person name="Imachi H."/>
            <person name="Nobu M.K."/>
            <person name="Nakahara N."/>
            <person name="Morono Y."/>
            <person name="Ogawara M."/>
            <person name="Takaki Y."/>
            <person name="Takano Y."/>
            <person name="Uematsu K."/>
            <person name="Ikuta T."/>
            <person name="Ito M."/>
            <person name="Matsui Y."/>
            <person name="Miyazaki M."/>
            <person name="Murata K."/>
            <person name="Saito Y."/>
            <person name="Sakai S."/>
            <person name="Song C."/>
            <person name="Tasumi E."/>
            <person name="Yamanaka Y."/>
            <person name="Yamaguchi T."/>
            <person name="Kamagata Y."/>
            <person name="Tamaki H."/>
            <person name="Takai K."/>
        </authorList>
    </citation>
    <scope>NUCLEOTIDE SEQUENCE [LARGE SCALE GENOMIC DNA]</scope>
    <source>
        <strain evidence="8 9">MK-D1</strain>
    </source>
</reference>
<comment type="similarity">
    <text evidence="1">Belongs to the activator 1 small subunits family. RfcS subfamily.</text>
</comment>
<name>A0A5B9D9Q1_9ARCH</name>
<evidence type="ECO:0000259" key="7">
    <source>
        <dbReference type="SMART" id="SM00382"/>
    </source>
</evidence>
<evidence type="ECO:0000313" key="8">
    <source>
        <dbReference type="EMBL" id="QEE15741.1"/>
    </source>
</evidence>
<keyword evidence="5" id="KW-0067">ATP-binding</keyword>
<sequence length="367" mass="42484">MDEKSDSKVDSQKMYVPGDLMSSPLWRIKYRPLMLDSIKIYYPKIYSQLKGYSKAGNIPHLIFVGPEGGGKTLLAELLSRELLKSEFSINYKLLFADDPIGKTERNESNKQGRISTRRIGSGAGSVRRYRPFIQMRVRPFLSNRKFGDAPFKILTIKNFHRLDVEQQAFRRLMEKYSSNCRIIIVTNKISGIIDPIISRCQLIMVPYLPSHLFNKLIKSICEKEKIEIKLDTLNYLNKITHFNIGKALDLLQLTYLTFKSININNLSKMKSQLSNTLVKDLFIQTSKGKFPLIRRTLREIFKQKSLSKAEILVELSRVVIQLPLERKLRVLYLDLIARTDFESIESNDDEIQLNKLLSQMMLVGQEI</sequence>
<dbReference type="InterPro" id="IPR013748">
    <property type="entry name" value="Rep_factorC_C"/>
</dbReference>
<dbReference type="PANTHER" id="PTHR11669:SF20">
    <property type="entry name" value="REPLICATION FACTOR C SUBUNIT 4"/>
    <property type="match status" value="1"/>
</dbReference>
<dbReference type="InterPro" id="IPR050238">
    <property type="entry name" value="DNA_Rep/Repair_Clamp_Loader"/>
</dbReference>
<proteinExistence type="inferred from homology"/>
<dbReference type="PANTHER" id="PTHR11669">
    <property type="entry name" value="REPLICATION FACTOR C / DNA POLYMERASE III GAMMA-TAU SUBUNIT"/>
    <property type="match status" value="1"/>
</dbReference>
<protein>
    <recommendedName>
        <fullName evidence="2">Replication factor C small subunit</fullName>
    </recommendedName>
    <alternativeName>
        <fullName evidence="6">Clamp loader small subunit</fullName>
    </alternativeName>
</protein>
<dbReference type="GO" id="GO:0016887">
    <property type="term" value="F:ATP hydrolysis activity"/>
    <property type="evidence" value="ECO:0007669"/>
    <property type="project" value="InterPro"/>
</dbReference>
<keyword evidence="3" id="KW-0235">DNA replication</keyword>
<dbReference type="InterPro" id="IPR027417">
    <property type="entry name" value="P-loop_NTPase"/>
</dbReference>
<evidence type="ECO:0000313" key="9">
    <source>
        <dbReference type="Proteomes" id="UP000321408"/>
    </source>
</evidence>
<evidence type="ECO:0000256" key="6">
    <source>
        <dbReference type="ARBA" id="ARBA00031749"/>
    </source>
</evidence>
<dbReference type="InterPro" id="IPR003959">
    <property type="entry name" value="ATPase_AAA_core"/>
</dbReference>
<dbReference type="InterPro" id="IPR008921">
    <property type="entry name" value="DNA_pol3_clamp-load_cplx_C"/>
</dbReference>
<keyword evidence="9" id="KW-1185">Reference proteome</keyword>
<keyword evidence="4" id="KW-0547">Nucleotide-binding</keyword>
<dbReference type="SMART" id="SM00382">
    <property type="entry name" value="AAA"/>
    <property type="match status" value="1"/>
</dbReference>
<evidence type="ECO:0000256" key="1">
    <source>
        <dbReference type="ARBA" id="ARBA00009668"/>
    </source>
</evidence>
<dbReference type="OrthoDB" id="7928at2157"/>
<dbReference type="GO" id="GO:0005524">
    <property type="term" value="F:ATP binding"/>
    <property type="evidence" value="ECO:0007669"/>
    <property type="project" value="UniProtKB-KW"/>
</dbReference>
<dbReference type="GeneID" id="41329562"/>
<dbReference type="GO" id="GO:0006261">
    <property type="term" value="P:DNA-templated DNA replication"/>
    <property type="evidence" value="ECO:0007669"/>
    <property type="project" value="TreeGrafter"/>
</dbReference>
<dbReference type="Gene3D" id="3.40.50.300">
    <property type="entry name" value="P-loop containing nucleotide triphosphate hydrolases"/>
    <property type="match status" value="1"/>
</dbReference>
<dbReference type="AlphaFoldDB" id="A0A5B9D9Q1"/>
<evidence type="ECO:0000256" key="4">
    <source>
        <dbReference type="ARBA" id="ARBA00022741"/>
    </source>
</evidence>
<dbReference type="GO" id="GO:0006281">
    <property type="term" value="P:DNA repair"/>
    <property type="evidence" value="ECO:0007669"/>
    <property type="project" value="TreeGrafter"/>
</dbReference>
<dbReference type="GO" id="GO:0005663">
    <property type="term" value="C:DNA replication factor C complex"/>
    <property type="evidence" value="ECO:0007669"/>
    <property type="project" value="TreeGrafter"/>
</dbReference>
<dbReference type="Gene3D" id="1.20.272.10">
    <property type="match status" value="1"/>
</dbReference>
<accession>A0A5B9D9Q1</accession>